<feature type="region of interest" description="Disordered" evidence="1">
    <location>
        <begin position="96"/>
        <end position="115"/>
    </location>
</feature>
<dbReference type="EMBL" id="BLWD01000001">
    <property type="protein sequence ID" value="GFN07964.1"/>
    <property type="molecule type" value="Genomic_DNA"/>
</dbReference>
<dbReference type="Proteomes" id="UP000498740">
    <property type="component" value="Unassembled WGS sequence"/>
</dbReference>
<comment type="caution">
    <text evidence="2">The sequence shown here is derived from an EMBL/GenBank/DDBJ whole genome shotgun (WGS) entry which is preliminary data.</text>
</comment>
<gene>
    <name evidence="2" type="ORF">Smic_65200</name>
</gene>
<dbReference type="AlphaFoldDB" id="A0A7J0D1D4"/>
<accession>A0A7J0D1D4</accession>
<evidence type="ECO:0000313" key="3">
    <source>
        <dbReference type="Proteomes" id="UP000498740"/>
    </source>
</evidence>
<sequence length="115" mass="12291">MPKGSLRTEDRVKKYPKLGPPVNFRPVPRANRWLVLNERQRALLLPARARSSDTGHLGVIPCDAGPSWMCAGPVSVPAGWVKSVYDRVADLPFSAARGEAAGPPADVREPAAPGA</sequence>
<evidence type="ECO:0000313" key="2">
    <source>
        <dbReference type="EMBL" id="GFN07964.1"/>
    </source>
</evidence>
<protein>
    <submittedName>
        <fullName evidence="2">Uncharacterized protein</fullName>
    </submittedName>
</protein>
<feature type="region of interest" description="Disordered" evidence="1">
    <location>
        <begin position="1"/>
        <end position="23"/>
    </location>
</feature>
<name>A0A7J0D1D4_STRMI</name>
<organism evidence="2 3">
    <name type="scientific">Streptomyces microflavus</name>
    <name type="common">Streptomyces lipmanii</name>
    <dbReference type="NCBI Taxonomy" id="1919"/>
    <lineage>
        <taxon>Bacteria</taxon>
        <taxon>Bacillati</taxon>
        <taxon>Actinomycetota</taxon>
        <taxon>Actinomycetes</taxon>
        <taxon>Kitasatosporales</taxon>
        <taxon>Streptomycetaceae</taxon>
        <taxon>Streptomyces</taxon>
    </lineage>
</organism>
<feature type="compositionally biased region" description="Basic and acidic residues" evidence="1">
    <location>
        <begin position="1"/>
        <end position="13"/>
    </location>
</feature>
<reference evidence="2 3" key="1">
    <citation type="submission" date="2020-05" db="EMBL/GenBank/DDBJ databases">
        <title>Whole genome shotgun sequence of Streptomyces microflavus NBRC 13062.</title>
        <authorList>
            <person name="Komaki H."/>
            <person name="Tamura T."/>
        </authorList>
    </citation>
    <scope>NUCLEOTIDE SEQUENCE [LARGE SCALE GENOMIC DNA]</scope>
    <source>
        <strain evidence="2 3">NBRC 13062</strain>
    </source>
</reference>
<proteinExistence type="predicted"/>
<evidence type="ECO:0000256" key="1">
    <source>
        <dbReference type="SAM" id="MobiDB-lite"/>
    </source>
</evidence>